<dbReference type="EMBL" id="LGTL01000010">
    <property type="protein sequence ID" value="KPA79628.1"/>
    <property type="molecule type" value="Genomic_DNA"/>
</dbReference>
<accession>A0A0N0VEZ4</accession>
<feature type="region of interest" description="Disordered" evidence="1">
    <location>
        <begin position="1"/>
        <end position="25"/>
    </location>
</feature>
<reference evidence="2 3" key="1">
    <citation type="submission" date="2015-07" db="EMBL/GenBank/DDBJ databases">
        <title>High-quality genome of monoxenous trypanosomatid Leptomonas pyrrhocoris.</title>
        <authorList>
            <person name="Flegontov P."/>
            <person name="Butenko A."/>
            <person name="Firsov S."/>
            <person name="Vlcek C."/>
            <person name="Logacheva M.D."/>
            <person name="Field M."/>
            <person name="Filatov D."/>
            <person name="Flegontova O."/>
            <person name="Gerasimov E."/>
            <person name="Jackson A.P."/>
            <person name="Kelly S."/>
            <person name="Opperdoes F."/>
            <person name="O'Reilly A."/>
            <person name="Votypka J."/>
            <person name="Yurchenko V."/>
            <person name="Lukes J."/>
        </authorList>
    </citation>
    <scope>NUCLEOTIDE SEQUENCE [LARGE SCALE GENOMIC DNA]</scope>
    <source>
        <strain evidence="2">H10</strain>
    </source>
</reference>
<evidence type="ECO:0000256" key="1">
    <source>
        <dbReference type="SAM" id="MobiDB-lite"/>
    </source>
</evidence>
<dbReference type="AlphaFoldDB" id="A0A0N0VEZ4"/>
<evidence type="ECO:0000313" key="3">
    <source>
        <dbReference type="Proteomes" id="UP000037923"/>
    </source>
</evidence>
<sequence length="112" mass="13213">MKHRQTQERNLSTGERIDSDNPARPATAHHYQYQLYQLAEECYCLCTAMTWRRRRRRSRQLPRSRRMETEESSHHGRGLPTSAARRGSFASEHSEDWMMHSTRDPPVCGRSP</sequence>
<feature type="compositionally biased region" description="Basic and acidic residues" evidence="1">
    <location>
        <begin position="65"/>
        <end position="74"/>
    </location>
</feature>
<feature type="region of interest" description="Disordered" evidence="1">
    <location>
        <begin position="53"/>
        <end position="112"/>
    </location>
</feature>
<feature type="compositionally biased region" description="Basic and acidic residues" evidence="1">
    <location>
        <begin position="92"/>
        <end position="103"/>
    </location>
</feature>
<evidence type="ECO:0000313" key="2">
    <source>
        <dbReference type="EMBL" id="KPA79628.1"/>
    </source>
</evidence>
<dbReference type="GeneID" id="26905710"/>
<dbReference type="RefSeq" id="XP_015658067.1">
    <property type="nucleotide sequence ID" value="XM_015803425.1"/>
</dbReference>
<keyword evidence="3" id="KW-1185">Reference proteome</keyword>
<dbReference type="Proteomes" id="UP000037923">
    <property type="component" value="Unassembled WGS sequence"/>
</dbReference>
<feature type="compositionally biased region" description="Basic residues" evidence="1">
    <location>
        <begin position="53"/>
        <end position="64"/>
    </location>
</feature>
<dbReference type="VEuPathDB" id="TriTrypDB:LpyrH10_10_1890"/>
<protein>
    <submittedName>
        <fullName evidence="2">Uncharacterized protein</fullName>
    </submittedName>
</protein>
<proteinExistence type="predicted"/>
<comment type="caution">
    <text evidence="2">The sequence shown here is derived from an EMBL/GenBank/DDBJ whole genome shotgun (WGS) entry which is preliminary data.</text>
</comment>
<gene>
    <name evidence="2" type="ORF">ABB37_05420</name>
</gene>
<organism evidence="2 3">
    <name type="scientific">Leptomonas pyrrhocoris</name>
    <name type="common">Firebug parasite</name>
    <dbReference type="NCBI Taxonomy" id="157538"/>
    <lineage>
        <taxon>Eukaryota</taxon>
        <taxon>Discoba</taxon>
        <taxon>Euglenozoa</taxon>
        <taxon>Kinetoplastea</taxon>
        <taxon>Metakinetoplastina</taxon>
        <taxon>Trypanosomatida</taxon>
        <taxon>Trypanosomatidae</taxon>
        <taxon>Leishmaniinae</taxon>
        <taxon>Leptomonas</taxon>
    </lineage>
</organism>
<name>A0A0N0VEZ4_LEPPY</name>